<dbReference type="PANTHER" id="PTHR46913:SF1">
    <property type="entry name" value="RING-H2 FINGER PROTEIN ATL16"/>
    <property type="match status" value="1"/>
</dbReference>
<dbReference type="FunFam" id="3.30.40.10:FF:000187">
    <property type="entry name" value="E3 ubiquitin-protein ligase ATL6"/>
    <property type="match status" value="1"/>
</dbReference>
<dbReference type="AlphaFoldDB" id="A0AAX6GG67"/>
<dbReference type="Pfam" id="PF13639">
    <property type="entry name" value="zf-RING_2"/>
    <property type="match status" value="1"/>
</dbReference>
<sequence length="268" mass="29950">MDPPPAHPHSSSYASIPILAISLLGILTTAILLLSYYLFIINCCLHWRRSGRHAAEPARDVPLHNPHEGHGLDPAAIRSIPTLRFSSAGKQGARVECAVCLVEFEERELLRTLPGCSHSFHIDCIDTWLQSSANCPLCRFDVSRAPIRNFSSPELVVVVVTEVTDGYNAGGTEMEVRRTPTTQKVSKQTRKFWQVASMGDECIDISRGKDEGFTVQPIRRSFSMDSSSKDRSLFLFGAGDAAAEPGSSPRRLQRRGNQQRWWCQRWWG</sequence>
<feature type="domain" description="RING-type" evidence="15">
    <location>
        <begin position="97"/>
        <end position="139"/>
    </location>
</feature>
<dbReference type="GO" id="GO:0016020">
    <property type="term" value="C:membrane"/>
    <property type="evidence" value="ECO:0007669"/>
    <property type="project" value="UniProtKB-SubCell"/>
</dbReference>
<keyword evidence="10" id="KW-0862">Zinc</keyword>
<evidence type="ECO:0000313" key="16">
    <source>
        <dbReference type="EMBL" id="KAJ6827766.1"/>
    </source>
</evidence>
<evidence type="ECO:0000256" key="9">
    <source>
        <dbReference type="ARBA" id="ARBA00022786"/>
    </source>
</evidence>
<evidence type="ECO:0000256" key="5">
    <source>
        <dbReference type="ARBA" id="ARBA00022679"/>
    </source>
</evidence>
<evidence type="ECO:0000259" key="15">
    <source>
        <dbReference type="PROSITE" id="PS50089"/>
    </source>
</evidence>
<keyword evidence="6 14" id="KW-0812">Transmembrane</keyword>
<keyword evidence="12 14" id="KW-0472">Membrane</keyword>
<evidence type="ECO:0000256" key="12">
    <source>
        <dbReference type="ARBA" id="ARBA00023136"/>
    </source>
</evidence>
<keyword evidence="18" id="KW-1185">Reference proteome</keyword>
<gene>
    <name evidence="17" type="ORF">M6B38_300540</name>
    <name evidence="16" type="ORF">M6B38_367235</name>
</gene>
<evidence type="ECO:0000256" key="13">
    <source>
        <dbReference type="PROSITE-ProRule" id="PRU00175"/>
    </source>
</evidence>
<keyword evidence="8 13" id="KW-0863">Zinc-finger</keyword>
<evidence type="ECO:0000256" key="11">
    <source>
        <dbReference type="ARBA" id="ARBA00022989"/>
    </source>
</evidence>
<evidence type="ECO:0000256" key="8">
    <source>
        <dbReference type="ARBA" id="ARBA00022771"/>
    </source>
</evidence>
<reference evidence="16" key="1">
    <citation type="journal article" date="2023" name="GigaByte">
        <title>Genome assembly of the bearded iris, Iris pallida Lam.</title>
        <authorList>
            <person name="Bruccoleri R.E."/>
            <person name="Oakeley E.J."/>
            <person name="Faust A.M.E."/>
            <person name="Altorfer M."/>
            <person name="Dessus-Babus S."/>
            <person name="Burckhardt D."/>
            <person name="Oertli M."/>
            <person name="Naumann U."/>
            <person name="Petersen F."/>
            <person name="Wong J."/>
        </authorList>
    </citation>
    <scope>NUCLEOTIDE SEQUENCE</scope>
    <source>
        <strain evidence="16">GSM-AAB239-AS_SAM_17_03QT</strain>
    </source>
</reference>
<dbReference type="Gene3D" id="3.30.40.10">
    <property type="entry name" value="Zinc/RING finger domain, C3HC4 (zinc finger)"/>
    <property type="match status" value="1"/>
</dbReference>
<evidence type="ECO:0000256" key="14">
    <source>
        <dbReference type="SAM" id="Phobius"/>
    </source>
</evidence>
<comment type="subcellular location">
    <subcellularLocation>
        <location evidence="2">Membrane</location>
        <topology evidence="2">Single-pass membrane protein</topology>
    </subcellularLocation>
</comment>
<evidence type="ECO:0000256" key="6">
    <source>
        <dbReference type="ARBA" id="ARBA00022692"/>
    </source>
</evidence>
<evidence type="ECO:0000256" key="7">
    <source>
        <dbReference type="ARBA" id="ARBA00022723"/>
    </source>
</evidence>
<dbReference type="EMBL" id="JANAVB010007398">
    <property type="protein sequence ID" value="KAJ6843169.1"/>
    <property type="molecule type" value="Genomic_DNA"/>
</dbReference>
<dbReference type="InterPro" id="IPR001841">
    <property type="entry name" value="Znf_RING"/>
</dbReference>
<protein>
    <recommendedName>
        <fullName evidence="4">RING-type E3 ubiquitin transferase</fullName>
        <ecNumber evidence="4">2.3.2.27</ecNumber>
    </recommendedName>
</protein>
<keyword evidence="9" id="KW-0833">Ubl conjugation pathway</keyword>
<proteinExistence type="predicted"/>
<name>A0AAX6GG67_IRIPA</name>
<evidence type="ECO:0000256" key="3">
    <source>
        <dbReference type="ARBA" id="ARBA00004906"/>
    </source>
</evidence>
<dbReference type="InterPro" id="IPR044600">
    <property type="entry name" value="ATL1/ATL16-like"/>
</dbReference>
<comment type="caution">
    <text evidence="16">The sequence shown here is derived from an EMBL/GenBank/DDBJ whole genome shotgun (WGS) entry which is preliminary data.</text>
</comment>
<evidence type="ECO:0000256" key="10">
    <source>
        <dbReference type="ARBA" id="ARBA00022833"/>
    </source>
</evidence>
<evidence type="ECO:0000313" key="18">
    <source>
        <dbReference type="Proteomes" id="UP001140949"/>
    </source>
</evidence>
<dbReference type="EMBL" id="JANAVB010019844">
    <property type="protein sequence ID" value="KAJ6827766.1"/>
    <property type="molecule type" value="Genomic_DNA"/>
</dbReference>
<organism evidence="16 18">
    <name type="scientific">Iris pallida</name>
    <name type="common">Sweet iris</name>
    <dbReference type="NCBI Taxonomy" id="29817"/>
    <lineage>
        <taxon>Eukaryota</taxon>
        <taxon>Viridiplantae</taxon>
        <taxon>Streptophyta</taxon>
        <taxon>Embryophyta</taxon>
        <taxon>Tracheophyta</taxon>
        <taxon>Spermatophyta</taxon>
        <taxon>Magnoliopsida</taxon>
        <taxon>Liliopsida</taxon>
        <taxon>Asparagales</taxon>
        <taxon>Iridaceae</taxon>
        <taxon>Iridoideae</taxon>
        <taxon>Irideae</taxon>
        <taxon>Iris</taxon>
    </lineage>
</organism>
<dbReference type="PROSITE" id="PS50089">
    <property type="entry name" value="ZF_RING_2"/>
    <property type="match status" value="1"/>
</dbReference>
<evidence type="ECO:0000313" key="17">
    <source>
        <dbReference type="EMBL" id="KAJ6843169.1"/>
    </source>
</evidence>
<comment type="catalytic activity">
    <reaction evidence="1">
        <text>S-ubiquitinyl-[E2 ubiquitin-conjugating enzyme]-L-cysteine + [acceptor protein]-L-lysine = [E2 ubiquitin-conjugating enzyme]-L-cysteine + N(6)-ubiquitinyl-[acceptor protein]-L-lysine.</text>
        <dbReference type="EC" id="2.3.2.27"/>
    </reaction>
</comment>
<keyword evidence="7" id="KW-0479">Metal-binding</keyword>
<dbReference type="GO" id="GO:0016567">
    <property type="term" value="P:protein ubiquitination"/>
    <property type="evidence" value="ECO:0007669"/>
    <property type="project" value="InterPro"/>
</dbReference>
<dbReference type="SMART" id="SM00184">
    <property type="entry name" value="RING"/>
    <property type="match status" value="1"/>
</dbReference>
<comment type="pathway">
    <text evidence="3">Protein modification; protein ubiquitination.</text>
</comment>
<dbReference type="Proteomes" id="UP001140949">
    <property type="component" value="Unassembled WGS sequence"/>
</dbReference>
<keyword evidence="11 14" id="KW-1133">Transmembrane helix</keyword>
<dbReference type="PANTHER" id="PTHR46913">
    <property type="entry name" value="RING-H2 FINGER PROTEIN ATL16"/>
    <property type="match status" value="1"/>
</dbReference>
<evidence type="ECO:0000256" key="4">
    <source>
        <dbReference type="ARBA" id="ARBA00012483"/>
    </source>
</evidence>
<dbReference type="InterPro" id="IPR013083">
    <property type="entry name" value="Znf_RING/FYVE/PHD"/>
</dbReference>
<dbReference type="CDD" id="cd16461">
    <property type="entry name" value="RING-H2_EL5-like"/>
    <property type="match status" value="1"/>
</dbReference>
<evidence type="ECO:0000256" key="2">
    <source>
        <dbReference type="ARBA" id="ARBA00004167"/>
    </source>
</evidence>
<dbReference type="GO" id="GO:0008270">
    <property type="term" value="F:zinc ion binding"/>
    <property type="evidence" value="ECO:0007669"/>
    <property type="project" value="UniProtKB-KW"/>
</dbReference>
<dbReference type="GO" id="GO:0061630">
    <property type="term" value="F:ubiquitin protein ligase activity"/>
    <property type="evidence" value="ECO:0007669"/>
    <property type="project" value="UniProtKB-EC"/>
</dbReference>
<feature type="transmembrane region" description="Helical" evidence="14">
    <location>
        <begin position="12"/>
        <end position="39"/>
    </location>
</feature>
<dbReference type="SUPFAM" id="SSF57850">
    <property type="entry name" value="RING/U-box"/>
    <property type="match status" value="1"/>
</dbReference>
<keyword evidence="5" id="KW-0808">Transferase</keyword>
<evidence type="ECO:0000256" key="1">
    <source>
        <dbReference type="ARBA" id="ARBA00000900"/>
    </source>
</evidence>
<accession>A0AAX6GG67</accession>
<dbReference type="EC" id="2.3.2.27" evidence="4"/>
<reference evidence="16" key="2">
    <citation type="submission" date="2023-04" db="EMBL/GenBank/DDBJ databases">
        <authorList>
            <person name="Bruccoleri R.E."/>
            <person name="Oakeley E.J."/>
            <person name="Faust A.-M."/>
            <person name="Dessus-Babus S."/>
            <person name="Altorfer M."/>
            <person name="Burckhardt D."/>
            <person name="Oertli M."/>
            <person name="Naumann U."/>
            <person name="Petersen F."/>
            <person name="Wong J."/>
        </authorList>
    </citation>
    <scope>NUCLEOTIDE SEQUENCE</scope>
    <source>
        <strain evidence="16">GSM-AAB239-AS_SAM_17_03QT</strain>
        <tissue evidence="16">Leaf</tissue>
    </source>
</reference>